<evidence type="ECO:0000256" key="3">
    <source>
        <dbReference type="SAM" id="SignalP"/>
    </source>
</evidence>
<dbReference type="Gene3D" id="2.60.120.650">
    <property type="entry name" value="Cupin"/>
    <property type="match status" value="1"/>
</dbReference>
<dbReference type="PROSITE" id="PS51184">
    <property type="entry name" value="JMJC"/>
    <property type="match status" value="1"/>
</dbReference>
<feature type="compositionally biased region" description="Gly residues" evidence="2">
    <location>
        <begin position="366"/>
        <end position="379"/>
    </location>
</feature>
<keyword evidence="6" id="KW-1185">Reference proteome</keyword>
<feature type="compositionally biased region" description="Low complexity" evidence="2">
    <location>
        <begin position="608"/>
        <end position="620"/>
    </location>
</feature>
<proteinExistence type="predicted"/>
<feature type="compositionally biased region" description="Basic and acidic residues" evidence="2">
    <location>
        <begin position="578"/>
        <end position="589"/>
    </location>
</feature>
<dbReference type="PANTHER" id="PTHR12480">
    <property type="entry name" value="ARGININE DEMETHYLASE AND LYSYL-HYDROXYLASE JMJD"/>
    <property type="match status" value="1"/>
</dbReference>
<dbReference type="InterPro" id="IPR036770">
    <property type="entry name" value="Ankyrin_rpt-contain_sf"/>
</dbReference>
<dbReference type="InterPro" id="IPR041667">
    <property type="entry name" value="Cupin_8"/>
</dbReference>
<dbReference type="InterPro" id="IPR003347">
    <property type="entry name" value="JmjC_dom"/>
</dbReference>
<keyword evidence="1" id="KW-0040">ANK repeat</keyword>
<keyword evidence="3" id="KW-0732">Signal</keyword>
<reference evidence="5" key="1">
    <citation type="submission" date="2023-10" db="EMBL/GenBank/DDBJ databases">
        <authorList>
            <person name="Chen Y."/>
            <person name="Shah S."/>
            <person name="Dougan E. K."/>
            <person name="Thang M."/>
            <person name="Chan C."/>
        </authorList>
    </citation>
    <scope>NUCLEOTIDE SEQUENCE [LARGE SCALE GENOMIC DNA]</scope>
</reference>
<sequence>MRSLLALALFPMGSRIALCAKEEDGACSSSDGTCADDSALRNLQGEFVQALQTEDLELAHRICQQKEMRGRLPLRVPEPRSGSPQLPLLAFLGRFVRSNLSMPGDQGVRRDATPHALGPLVECLVRRHGLDVNSRLPAHEVAYVFATRGDQDAAMDFVERGPWPQAAAKFHPTASSLLELALAGANTDLIRRLVAVGADTEAASYSGKHVLHRALAVPENAVVHFVQWFLLQTGGGKSVSADWFESFARLADPHDRELAAHIRRFGRAVSEGMPKSTETGLGYRHGEFAGFSRWATSRLTVACSTAAVGAFFEAIDDLRDVPSLHNAYKEALKAAKADRDNEALRRRAGSAKKAWQAAKAAAASGRGPGGGDGGGGRNGGVRHMAARADRMGRTPLHIAAMHDMGAVAAMVLSHAAEGSERTQLIGLVDALGRTAADLASLYGARSVLRVLRRFGAAPSAMRPAHRHTLRLQGGSSAATAEGDGGWLSSPTAFADAAGRCDIDEVSPADITSEVFARRYLFSGRPLILRGAAADWQFRKAWARERLLEQHGARLFQPTTIPYAQVYGANQQPTATRSLSEHVESMRSQDIEDSSPSPSAPPVPYIFESAHGGSSSAGAGRSAQRSLIGDYPERPWFMAPSAPLIRAVAEAPSAAVTTNATEAMASAELISQLLHRVAVGQHEFYVGAAGSGAPMHFHGPAWNALAFGEKRWFLTPPQHATFSNIPAREWLEHVYPKAAVAQQAGGGRSEGAAAEDDEAVDALIRSPPLLLECTQRAGDVILVPDKWGHATVNVRESIGVALELQALDVDIDWSML</sequence>
<dbReference type="EMBL" id="CAUYUJ010020861">
    <property type="protein sequence ID" value="CAK0901001.1"/>
    <property type="molecule type" value="Genomic_DNA"/>
</dbReference>
<dbReference type="SUPFAM" id="SSF51197">
    <property type="entry name" value="Clavaminate synthase-like"/>
    <property type="match status" value="1"/>
</dbReference>
<evidence type="ECO:0000259" key="4">
    <source>
        <dbReference type="PROSITE" id="PS51184"/>
    </source>
</evidence>
<dbReference type="Pfam" id="PF13621">
    <property type="entry name" value="Cupin_8"/>
    <property type="match status" value="1"/>
</dbReference>
<dbReference type="SUPFAM" id="SSF48403">
    <property type="entry name" value="Ankyrin repeat"/>
    <property type="match status" value="1"/>
</dbReference>
<dbReference type="SMART" id="SM00248">
    <property type="entry name" value="ANK"/>
    <property type="match status" value="3"/>
</dbReference>
<dbReference type="PROSITE" id="PS50088">
    <property type="entry name" value="ANK_REPEAT"/>
    <property type="match status" value="1"/>
</dbReference>
<accession>A0ABN9XMA0</accession>
<evidence type="ECO:0000256" key="1">
    <source>
        <dbReference type="PROSITE-ProRule" id="PRU00023"/>
    </source>
</evidence>
<feature type="region of interest" description="Disordered" evidence="2">
    <location>
        <begin position="360"/>
        <end position="379"/>
    </location>
</feature>
<feature type="chain" id="PRO_5045430451" description="JmjC domain-containing protein" evidence="3">
    <location>
        <begin position="20"/>
        <end position="815"/>
    </location>
</feature>
<evidence type="ECO:0000313" key="5">
    <source>
        <dbReference type="EMBL" id="CAK0901001.1"/>
    </source>
</evidence>
<dbReference type="Gene3D" id="1.25.40.20">
    <property type="entry name" value="Ankyrin repeat-containing domain"/>
    <property type="match status" value="2"/>
</dbReference>
<feature type="region of interest" description="Disordered" evidence="2">
    <location>
        <begin position="571"/>
        <end position="620"/>
    </location>
</feature>
<feature type="repeat" description="ANK" evidence="1">
    <location>
        <begin position="391"/>
        <end position="423"/>
    </location>
</feature>
<evidence type="ECO:0000313" key="6">
    <source>
        <dbReference type="Proteomes" id="UP001189429"/>
    </source>
</evidence>
<organism evidence="5 6">
    <name type="scientific">Prorocentrum cordatum</name>
    <dbReference type="NCBI Taxonomy" id="2364126"/>
    <lineage>
        <taxon>Eukaryota</taxon>
        <taxon>Sar</taxon>
        <taxon>Alveolata</taxon>
        <taxon>Dinophyceae</taxon>
        <taxon>Prorocentrales</taxon>
        <taxon>Prorocentraceae</taxon>
        <taxon>Prorocentrum</taxon>
    </lineage>
</organism>
<dbReference type="Proteomes" id="UP001189429">
    <property type="component" value="Unassembled WGS sequence"/>
</dbReference>
<name>A0ABN9XMA0_9DINO</name>
<comment type="caution">
    <text evidence="5">The sequence shown here is derived from an EMBL/GenBank/DDBJ whole genome shotgun (WGS) entry which is preliminary data.</text>
</comment>
<dbReference type="InterPro" id="IPR050910">
    <property type="entry name" value="JMJD6_ArgDemeth/LysHydrox"/>
</dbReference>
<evidence type="ECO:0000256" key="2">
    <source>
        <dbReference type="SAM" id="MobiDB-lite"/>
    </source>
</evidence>
<feature type="signal peptide" evidence="3">
    <location>
        <begin position="1"/>
        <end position="19"/>
    </location>
</feature>
<dbReference type="InterPro" id="IPR002110">
    <property type="entry name" value="Ankyrin_rpt"/>
</dbReference>
<dbReference type="PANTHER" id="PTHR12480:SF21">
    <property type="entry name" value="JMJC DOMAIN-CONTAINING PROTEIN 8"/>
    <property type="match status" value="1"/>
</dbReference>
<gene>
    <name evidence="5" type="ORF">PCOR1329_LOCUS78102</name>
</gene>
<protein>
    <recommendedName>
        <fullName evidence="4">JmjC domain-containing protein</fullName>
    </recommendedName>
</protein>
<feature type="domain" description="JmjC" evidence="4">
    <location>
        <begin position="639"/>
        <end position="815"/>
    </location>
</feature>